<accession>A0A1B9G8H8</accession>
<reference evidence="1" key="1">
    <citation type="submission" date="2013-07" db="EMBL/GenBank/DDBJ databases">
        <title>The Genome Sequence of Cryptococcus bestiolae CBS10118.</title>
        <authorList>
            <consortium name="The Broad Institute Genome Sequencing Platform"/>
            <person name="Cuomo C."/>
            <person name="Litvintseva A."/>
            <person name="Chen Y."/>
            <person name="Heitman J."/>
            <person name="Sun S."/>
            <person name="Springer D."/>
            <person name="Dromer F."/>
            <person name="Young S.K."/>
            <person name="Zeng Q."/>
            <person name="Gargeya S."/>
            <person name="Fitzgerald M."/>
            <person name="Abouelleil A."/>
            <person name="Alvarado L."/>
            <person name="Berlin A.M."/>
            <person name="Chapman S.B."/>
            <person name="Dewar J."/>
            <person name="Goldberg J."/>
            <person name="Griggs A."/>
            <person name="Gujja S."/>
            <person name="Hansen M."/>
            <person name="Howarth C."/>
            <person name="Imamovic A."/>
            <person name="Larimer J."/>
            <person name="McCowan C."/>
            <person name="Murphy C."/>
            <person name="Pearson M."/>
            <person name="Priest M."/>
            <person name="Roberts A."/>
            <person name="Saif S."/>
            <person name="Shea T."/>
            <person name="Sykes S."/>
            <person name="Wortman J."/>
            <person name="Nusbaum C."/>
            <person name="Birren B."/>
        </authorList>
    </citation>
    <scope>NUCLEOTIDE SEQUENCE [LARGE SCALE GENOMIC DNA]</scope>
    <source>
        <strain evidence="1">CBS 10118</strain>
    </source>
</reference>
<dbReference type="EMBL" id="CP144542">
    <property type="protein sequence ID" value="WVW81490.1"/>
    <property type="molecule type" value="Genomic_DNA"/>
</dbReference>
<dbReference type="AlphaFoldDB" id="A0A1B9G8H8"/>
<protein>
    <submittedName>
        <fullName evidence="1">Uncharacterized protein</fullName>
    </submittedName>
</protein>
<evidence type="ECO:0000313" key="1">
    <source>
        <dbReference type="EMBL" id="OCF27344.1"/>
    </source>
</evidence>
<reference evidence="2" key="4">
    <citation type="submission" date="2024-02" db="EMBL/GenBank/DDBJ databases">
        <title>Comparative genomics of Cryptococcus and Kwoniella reveals pathogenesis evolution and contrasting modes of karyotype evolution via chromosome fusion or intercentromeric recombination.</title>
        <authorList>
            <person name="Coelho M.A."/>
            <person name="David-Palma M."/>
            <person name="Shea T."/>
            <person name="Bowers K."/>
            <person name="McGinley-Smith S."/>
            <person name="Mohammad A.W."/>
            <person name="Gnirke A."/>
            <person name="Yurkov A.M."/>
            <person name="Nowrousian M."/>
            <person name="Sun S."/>
            <person name="Cuomo C.A."/>
            <person name="Heitman J."/>
        </authorList>
    </citation>
    <scope>NUCLEOTIDE SEQUENCE</scope>
    <source>
        <strain evidence="2">CBS 10118</strain>
    </source>
</reference>
<reference evidence="1" key="3">
    <citation type="submission" date="2014-01" db="EMBL/GenBank/DDBJ databases">
        <title>Evolution of pathogenesis and genome organization in the Tremellales.</title>
        <authorList>
            <person name="Cuomo C."/>
            <person name="Litvintseva A."/>
            <person name="Heitman J."/>
            <person name="Chen Y."/>
            <person name="Sun S."/>
            <person name="Springer D."/>
            <person name="Dromer F."/>
            <person name="Young S."/>
            <person name="Zeng Q."/>
            <person name="Chapman S."/>
            <person name="Gujja S."/>
            <person name="Saif S."/>
            <person name="Birren B."/>
        </authorList>
    </citation>
    <scope>NUCLEOTIDE SEQUENCE</scope>
    <source>
        <strain evidence="1">CBS 10118</strain>
    </source>
</reference>
<evidence type="ECO:0000313" key="2">
    <source>
        <dbReference type="EMBL" id="WVW81490.1"/>
    </source>
</evidence>
<organism evidence="1">
    <name type="scientific">Kwoniella bestiolae CBS 10118</name>
    <dbReference type="NCBI Taxonomy" id="1296100"/>
    <lineage>
        <taxon>Eukaryota</taxon>
        <taxon>Fungi</taxon>
        <taxon>Dikarya</taxon>
        <taxon>Basidiomycota</taxon>
        <taxon>Agaricomycotina</taxon>
        <taxon>Tremellomycetes</taxon>
        <taxon>Tremellales</taxon>
        <taxon>Cryptococcaceae</taxon>
        <taxon>Kwoniella</taxon>
    </lineage>
</organism>
<dbReference type="GeneID" id="30206584"/>
<dbReference type="EMBL" id="KI894019">
    <property type="protein sequence ID" value="OCF27344.1"/>
    <property type="molecule type" value="Genomic_DNA"/>
</dbReference>
<dbReference type="Proteomes" id="UP000092730">
    <property type="component" value="Chromosome 2"/>
</dbReference>
<sequence>MPNDLGHNYHPTALEYPMDWVNYKIRIENSPTSIWQFGRGNSLSRAWSSEVADEPPTSALATTTYRYIFRSPMKIVISAHTTEGPVTDPEVYTNLLLNITIVNDTPAYSPLFSVITLPLFGVVKEERQGQYVGTAEVNGFMTNLPNGTYHLVIEVLDRDIMQVLIQITSTGANTHRGPHS</sequence>
<keyword evidence="3" id="KW-1185">Reference proteome</keyword>
<reference evidence="2" key="2">
    <citation type="submission" date="2013-07" db="EMBL/GenBank/DDBJ databases">
        <authorList>
            <consortium name="The Broad Institute Genome Sequencing Platform"/>
            <person name="Cuomo C."/>
            <person name="Litvintseva A."/>
            <person name="Chen Y."/>
            <person name="Heitman J."/>
            <person name="Sun S."/>
            <person name="Springer D."/>
            <person name="Dromer F."/>
            <person name="Young S.K."/>
            <person name="Zeng Q."/>
            <person name="Gargeya S."/>
            <person name="Fitzgerald M."/>
            <person name="Abouelleil A."/>
            <person name="Alvarado L."/>
            <person name="Berlin A.M."/>
            <person name="Chapman S.B."/>
            <person name="Dewar J."/>
            <person name="Goldberg J."/>
            <person name="Griggs A."/>
            <person name="Gujja S."/>
            <person name="Hansen M."/>
            <person name="Howarth C."/>
            <person name="Imamovic A."/>
            <person name="Larimer J."/>
            <person name="McCowan C."/>
            <person name="Murphy C."/>
            <person name="Pearson M."/>
            <person name="Priest M."/>
            <person name="Roberts A."/>
            <person name="Saif S."/>
            <person name="Shea T."/>
            <person name="Sykes S."/>
            <person name="Wortman J."/>
            <person name="Nusbaum C."/>
            <person name="Birren B."/>
        </authorList>
    </citation>
    <scope>NUCLEOTIDE SEQUENCE</scope>
    <source>
        <strain evidence="2">CBS 10118</strain>
    </source>
</reference>
<dbReference type="VEuPathDB" id="FungiDB:I302_02185"/>
<name>A0A1B9G8H8_9TREE</name>
<dbReference type="KEGG" id="kbi:30206584"/>
<gene>
    <name evidence="1" type="ORF">I302_02185</name>
    <name evidence="2" type="ORF">I302_103484</name>
</gene>
<evidence type="ECO:0000313" key="3">
    <source>
        <dbReference type="Proteomes" id="UP000092730"/>
    </source>
</evidence>
<proteinExistence type="predicted"/>
<dbReference type="RefSeq" id="XP_019048414.1">
    <property type="nucleotide sequence ID" value="XM_019188852.1"/>
</dbReference>